<protein>
    <submittedName>
        <fullName evidence="9">Uncharacterized protein</fullName>
    </submittedName>
</protein>
<feature type="domain" description="Nucleotidyl transferase" evidence="7">
    <location>
        <begin position="6"/>
        <end position="269"/>
    </location>
</feature>
<dbReference type="SUPFAM" id="SSF53448">
    <property type="entry name" value="Nucleotide-diphospho-sugar transferases"/>
    <property type="match status" value="1"/>
</dbReference>
<dbReference type="CDD" id="cd04651">
    <property type="entry name" value="LbH_G1P_AT_C"/>
    <property type="match status" value="1"/>
</dbReference>
<name>X1AMI4_9ZZZZ</name>
<dbReference type="InterPro" id="IPR011004">
    <property type="entry name" value="Trimer_LpxA-like_sf"/>
</dbReference>
<evidence type="ECO:0000256" key="2">
    <source>
        <dbReference type="ARBA" id="ARBA00022679"/>
    </source>
</evidence>
<dbReference type="SUPFAM" id="SSF51161">
    <property type="entry name" value="Trimeric LpxA-like enzymes"/>
    <property type="match status" value="1"/>
</dbReference>
<dbReference type="GO" id="GO:0005978">
    <property type="term" value="P:glycogen biosynthetic process"/>
    <property type="evidence" value="ECO:0007669"/>
    <property type="project" value="UniProtKB-KW"/>
</dbReference>
<dbReference type="Pfam" id="PF00483">
    <property type="entry name" value="NTP_transferase"/>
    <property type="match status" value="1"/>
</dbReference>
<dbReference type="NCBIfam" id="NF001947">
    <property type="entry name" value="PRK00725.1"/>
    <property type="match status" value="1"/>
</dbReference>
<dbReference type="PANTHER" id="PTHR43523:SF2">
    <property type="entry name" value="GLUCOSE-1-PHOSPHATE ADENYLYLTRANSFERASE"/>
    <property type="match status" value="1"/>
</dbReference>
<sequence>MKKTLAFIMAGGKGERLYPLTKDRAKPSVPFGGKYRIIDFTLSNCLNSNLRKINVLTQYKSFSLYMHIKLGWNFFKSELGEYINVIPAQKIGREEWYLGTADAIYQNIYFIDKEEPERVIVLSGDHIYKMDYQDMVIFHKIKRADLTIATLEVEREKASQFGVIEIDKNGKVVGFQEKPKEPKPIPGKSESSLISMGVYIFNTDFLKKKLIEDAKKVDSTHDFGKDIIPSMIKNTNVYAFVFQDRETGEPRYWRDVGTIDTYFEANMDLVGINPKINLYEKEWPIFTLQTQCPPTKIIGIENKEKGLAISSLLADGCLIKGGKVFNSIISNDVIVNDYSDISHSIIYEGVNIGEGCKIRKAIIDKNNKIPPDTSIGYNLEDDKKKFTVSEGGVVVVPKEYFK</sequence>
<dbReference type="InterPro" id="IPR005836">
    <property type="entry name" value="ADP_Glu_pyroP_CS"/>
</dbReference>
<evidence type="ECO:0000256" key="4">
    <source>
        <dbReference type="ARBA" id="ARBA00022741"/>
    </source>
</evidence>
<keyword evidence="4" id="KW-0547">Nucleotide-binding</keyword>
<dbReference type="EMBL" id="BART01000331">
    <property type="protein sequence ID" value="GAG70672.1"/>
    <property type="molecule type" value="Genomic_DNA"/>
</dbReference>
<proteinExistence type="inferred from homology"/>
<dbReference type="InterPro" id="IPR056818">
    <property type="entry name" value="GlmU/GlgC-like_hexapep"/>
</dbReference>
<reference evidence="9" key="1">
    <citation type="journal article" date="2014" name="Front. Microbiol.">
        <title>High frequency of phylogenetically diverse reductive dehalogenase-homologous genes in deep subseafloor sedimentary metagenomes.</title>
        <authorList>
            <person name="Kawai M."/>
            <person name="Futagami T."/>
            <person name="Toyoda A."/>
            <person name="Takaki Y."/>
            <person name="Nishi S."/>
            <person name="Hori S."/>
            <person name="Arai W."/>
            <person name="Tsubouchi T."/>
            <person name="Morono Y."/>
            <person name="Uchiyama I."/>
            <person name="Ito T."/>
            <person name="Fujiyama A."/>
            <person name="Inagaki F."/>
            <person name="Takami H."/>
        </authorList>
    </citation>
    <scope>NUCLEOTIDE SEQUENCE</scope>
    <source>
        <strain evidence="9">Expedition CK06-06</strain>
    </source>
</reference>
<dbReference type="Gene3D" id="2.160.10.10">
    <property type="entry name" value="Hexapeptide repeat proteins"/>
    <property type="match status" value="1"/>
</dbReference>
<keyword evidence="3" id="KW-0548">Nucleotidyltransferase</keyword>
<dbReference type="InterPro" id="IPR023049">
    <property type="entry name" value="GlgC_bac"/>
</dbReference>
<evidence type="ECO:0000313" key="9">
    <source>
        <dbReference type="EMBL" id="GAG70672.1"/>
    </source>
</evidence>
<evidence type="ECO:0000259" key="8">
    <source>
        <dbReference type="Pfam" id="PF24894"/>
    </source>
</evidence>
<evidence type="ECO:0000259" key="7">
    <source>
        <dbReference type="Pfam" id="PF00483"/>
    </source>
</evidence>
<dbReference type="CDD" id="cd02508">
    <property type="entry name" value="ADP_Glucose_PP"/>
    <property type="match status" value="1"/>
</dbReference>
<dbReference type="NCBIfam" id="NF002023">
    <property type="entry name" value="PRK00844.1"/>
    <property type="match status" value="1"/>
</dbReference>
<gene>
    <name evidence="9" type="ORF">S01H4_01716</name>
</gene>
<keyword evidence="5" id="KW-0067">ATP-binding</keyword>
<evidence type="ECO:0000256" key="3">
    <source>
        <dbReference type="ARBA" id="ARBA00022695"/>
    </source>
</evidence>
<dbReference type="Gene3D" id="3.90.550.10">
    <property type="entry name" value="Spore Coat Polysaccharide Biosynthesis Protein SpsA, Chain A"/>
    <property type="match status" value="1"/>
</dbReference>
<dbReference type="AlphaFoldDB" id="X1AMI4"/>
<feature type="domain" description="Glucose-1-phosphate adenylyltransferase/Bifunctional protein GlmU-like C-terminal hexapeptide" evidence="8">
    <location>
        <begin position="293"/>
        <end position="396"/>
    </location>
</feature>
<keyword evidence="6" id="KW-0320">Glycogen biosynthesis</keyword>
<comment type="similarity">
    <text evidence="1">Belongs to the bacterial/plant glucose-1-phosphate adenylyltransferase family.</text>
</comment>
<dbReference type="Pfam" id="PF24894">
    <property type="entry name" value="Hexapep_GlmU"/>
    <property type="match status" value="1"/>
</dbReference>
<evidence type="ECO:0000256" key="6">
    <source>
        <dbReference type="ARBA" id="ARBA00023056"/>
    </source>
</evidence>
<dbReference type="PANTHER" id="PTHR43523">
    <property type="entry name" value="GLUCOSE-1-PHOSPHATE ADENYLYLTRANSFERASE-RELATED"/>
    <property type="match status" value="1"/>
</dbReference>
<dbReference type="InterPro" id="IPR029044">
    <property type="entry name" value="Nucleotide-diphossugar_trans"/>
</dbReference>
<dbReference type="GO" id="GO:0008878">
    <property type="term" value="F:glucose-1-phosphate adenylyltransferase activity"/>
    <property type="evidence" value="ECO:0007669"/>
    <property type="project" value="InterPro"/>
</dbReference>
<dbReference type="InterPro" id="IPR011831">
    <property type="entry name" value="ADP-Glc_PPase"/>
</dbReference>
<accession>X1AMI4</accession>
<dbReference type="NCBIfam" id="TIGR02091">
    <property type="entry name" value="glgC"/>
    <property type="match status" value="1"/>
</dbReference>
<dbReference type="PROSITE" id="PS00809">
    <property type="entry name" value="ADP_GLC_PYROPHOSPH_2"/>
    <property type="match status" value="1"/>
</dbReference>
<evidence type="ECO:0000256" key="5">
    <source>
        <dbReference type="ARBA" id="ARBA00022840"/>
    </source>
</evidence>
<evidence type="ECO:0000256" key="1">
    <source>
        <dbReference type="ARBA" id="ARBA00010443"/>
    </source>
</evidence>
<dbReference type="GO" id="GO:0005524">
    <property type="term" value="F:ATP binding"/>
    <property type="evidence" value="ECO:0007669"/>
    <property type="project" value="UniProtKB-KW"/>
</dbReference>
<dbReference type="HAMAP" id="MF_00624">
    <property type="entry name" value="GlgC"/>
    <property type="match status" value="1"/>
</dbReference>
<organism evidence="9">
    <name type="scientific">marine sediment metagenome</name>
    <dbReference type="NCBI Taxonomy" id="412755"/>
    <lineage>
        <taxon>unclassified sequences</taxon>
        <taxon>metagenomes</taxon>
        <taxon>ecological metagenomes</taxon>
    </lineage>
</organism>
<keyword evidence="2" id="KW-0808">Transferase</keyword>
<dbReference type="InterPro" id="IPR005835">
    <property type="entry name" value="NTP_transferase_dom"/>
</dbReference>
<comment type="caution">
    <text evidence="9">The sequence shown here is derived from an EMBL/GenBank/DDBJ whole genome shotgun (WGS) entry which is preliminary data.</text>
</comment>